<gene>
    <name evidence="1" type="ORF">AXG93_1502s1020</name>
</gene>
<accession>A0A176WF82</accession>
<organism evidence="1 2">
    <name type="scientific">Marchantia polymorpha subsp. ruderalis</name>
    <dbReference type="NCBI Taxonomy" id="1480154"/>
    <lineage>
        <taxon>Eukaryota</taxon>
        <taxon>Viridiplantae</taxon>
        <taxon>Streptophyta</taxon>
        <taxon>Embryophyta</taxon>
        <taxon>Marchantiophyta</taxon>
        <taxon>Marchantiopsida</taxon>
        <taxon>Marchantiidae</taxon>
        <taxon>Marchantiales</taxon>
        <taxon>Marchantiaceae</taxon>
        <taxon>Marchantia</taxon>
    </lineage>
</organism>
<proteinExistence type="predicted"/>
<protein>
    <submittedName>
        <fullName evidence="1">Uncharacterized protein</fullName>
    </submittedName>
</protein>
<sequence>MAHPIKLHALRIPEVGLRANPHALILSKMDFMLWGWNWTSKAMVRSGITMGCRSRRAIEAIPIHGKFEIGRRTAEVLVVSSNTEEDTVALEEVAAKTVEDVGEAECGPHKMASPQTSSATVILEKGEDPSAEESQSQAPSAANMLCVQVLPLLQYLDRKREKYAEASTTESYVEIIRNRKRIKVAAAAEVAAKERKSHPTEARYQTLQKRLAEEVEKQRYSEKVYEGLREDVERTKCATVDLLKRLEACRTAYDAESLRVDELTATAEKEQEYETELGVKAKKLAEYEAGRN</sequence>
<evidence type="ECO:0000313" key="1">
    <source>
        <dbReference type="EMBL" id="OAE31002.1"/>
    </source>
</evidence>
<dbReference type="AlphaFoldDB" id="A0A176WF82"/>
<keyword evidence="2" id="KW-1185">Reference proteome</keyword>
<comment type="caution">
    <text evidence="1">The sequence shown here is derived from an EMBL/GenBank/DDBJ whole genome shotgun (WGS) entry which is preliminary data.</text>
</comment>
<dbReference type="Proteomes" id="UP000077202">
    <property type="component" value="Unassembled WGS sequence"/>
</dbReference>
<reference evidence="1" key="1">
    <citation type="submission" date="2016-03" db="EMBL/GenBank/DDBJ databases">
        <title>Mechanisms controlling the formation of the plant cell surface in tip-growing cells are functionally conserved among land plants.</title>
        <authorList>
            <person name="Honkanen S."/>
            <person name="Jones V.A."/>
            <person name="Morieri G."/>
            <person name="Champion C."/>
            <person name="Hetherington A.J."/>
            <person name="Kelly S."/>
            <person name="Saint-Marcoux D."/>
            <person name="Proust H."/>
            <person name="Prescott H."/>
            <person name="Dolan L."/>
        </authorList>
    </citation>
    <scope>NUCLEOTIDE SEQUENCE [LARGE SCALE GENOMIC DNA]</scope>
    <source>
        <tissue evidence="1">Whole gametophyte</tissue>
    </source>
</reference>
<name>A0A176WF82_MARPO</name>
<evidence type="ECO:0000313" key="2">
    <source>
        <dbReference type="Proteomes" id="UP000077202"/>
    </source>
</evidence>
<dbReference type="EMBL" id="LVLJ01001188">
    <property type="protein sequence ID" value="OAE31002.1"/>
    <property type="molecule type" value="Genomic_DNA"/>
</dbReference>